<dbReference type="EC" id="1.-.-.-" evidence="4"/>
<gene>
    <name evidence="4" type="ORF">MNB_SUP05-4-576</name>
</gene>
<evidence type="ECO:0000256" key="1">
    <source>
        <dbReference type="ARBA" id="ARBA00007118"/>
    </source>
</evidence>
<keyword evidence="2 4" id="KW-0560">Oxidoreductase</keyword>
<sequence>MKNPINHPIHEVLSARQSPYAFDPGRKIRADDLNSLFEAARWTMSSYNAQPWRYIVGVRGSDDGVWNQLFDVLVEGNQAWAKNAPVLALGLVEHNFEHNGEPNKAAVHDLGAASASLTFEATARGIAVHQMIGIDPEKACEIFGLNESIEPFTGLAIGYADASDNTDTERVRKSSKDFILHGHTDVDWPKMDKS</sequence>
<comment type="similarity">
    <text evidence="1">Belongs to the nitroreductase family.</text>
</comment>
<feature type="domain" description="Nitroreductase" evidence="3">
    <location>
        <begin position="14"/>
        <end position="159"/>
    </location>
</feature>
<dbReference type="PANTHER" id="PTHR43673">
    <property type="entry name" value="NAD(P)H NITROREDUCTASE YDGI-RELATED"/>
    <property type="match status" value="1"/>
</dbReference>
<dbReference type="InterPro" id="IPR029479">
    <property type="entry name" value="Nitroreductase"/>
</dbReference>
<dbReference type="EMBL" id="FPHR01000002">
    <property type="protein sequence ID" value="SFV76492.1"/>
    <property type="molecule type" value="Genomic_DNA"/>
</dbReference>
<name>A0A1W1D7S7_9ZZZZ</name>
<organism evidence="4">
    <name type="scientific">hydrothermal vent metagenome</name>
    <dbReference type="NCBI Taxonomy" id="652676"/>
    <lineage>
        <taxon>unclassified sequences</taxon>
        <taxon>metagenomes</taxon>
        <taxon>ecological metagenomes</taxon>
    </lineage>
</organism>
<accession>A0A1W1D7S7</accession>
<dbReference type="Gene3D" id="3.40.109.10">
    <property type="entry name" value="NADH Oxidase"/>
    <property type="match status" value="1"/>
</dbReference>
<dbReference type="PANTHER" id="PTHR43673:SF10">
    <property type="entry name" value="NADH DEHYDROGENASE_NAD(P)H NITROREDUCTASE XCC3605-RELATED"/>
    <property type="match status" value="1"/>
</dbReference>
<dbReference type="SUPFAM" id="SSF55469">
    <property type="entry name" value="FMN-dependent nitroreductase-like"/>
    <property type="match status" value="1"/>
</dbReference>
<dbReference type="GO" id="GO:0016491">
    <property type="term" value="F:oxidoreductase activity"/>
    <property type="evidence" value="ECO:0007669"/>
    <property type="project" value="UniProtKB-KW"/>
</dbReference>
<dbReference type="CDD" id="cd02138">
    <property type="entry name" value="TdsD-like"/>
    <property type="match status" value="1"/>
</dbReference>
<evidence type="ECO:0000313" key="4">
    <source>
        <dbReference type="EMBL" id="SFV76492.1"/>
    </source>
</evidence>
<evidence type="ECO:0000256" key="2">
    <source>
        <dbReference type="ARBA" id="ARBA00023002"/>
    </source>
</evidence>
<reference evidence="4" key="1">
    <citation type="submission" date="2016-10" db="EMBL/GenBank/DDBJ databases">
        <authorList>
            <person name="de Groot N.N."/>
        </authorList>
    </citation>
    <scope>NUCLEOTIDE SEQUENCE</scope>
</reference>
<dbReference type="Pfam" id="PF00881">
    <property type="entry name" value="Nitroreductase"/>
    <property type="match status" value="1"/>
</dbReference>
<dbReference type="InterPro" id="IPR000415">
    <property type="entry name" value="Nitroreductase-like"/>
</dbReference>
<dbReference type="AlphaFoldDB" id="A0A1W1D7S7"/>
<proteinExistence type="inferred from homology"/>
<protein>
    <submittedName>
        <fullName evidence="4">Oxygen-insensitive NADPH nitroreductase</fullName>
        <ecNumber evidence="4">1.-.-.-</ecNumber>
    </submittedName>
</protein>
<evidence type="ECO:0000259" key="3">
    <source>
        <dbReference type="Pfam" id="PF00881"/>
    </source>
</evidence>